<comment type="caution">
    <text evidence="2">The sequence shown here is derived from an EMBL/GenBank/DDBJ whole genome shotgun (WGS) entry which is preliminary data.</text>
</comment>
<accession>A0A835LEV0</accession>
<dbReference type="Proteomes" id="UP000631114">
    <property type="component" value="Unassembled WGS sequence"/>
</dbReference>
<dbReference type="EMBL" id="JADFTS010000008">
    <property type="protein sequence ID" value="KAF9592090.1"/>
    <property type="molecule type" value="Genomic_DNA"/>
</dbReference>
<dbReference type="PANTHER" id="PTHR44378:SF1">
    <property type="entry name" value="ACYL-ACTIVATING ENZYME 18, PEROXISOMAL-RELATED"/>
    <property type="match status" value="1"/>
</dbReference>
<organism evidence="2 3">
    <name type="scientific">Coptis chinensis</name>
    <dbReference type="NCBI Taxonomy" id="261450"/>
    <lineage>
        <taxon>Eukaryota</taxon>
        <taxon>Viridiplantae</taxon>
        <taxon>Streptophyta</taxon>
        <taxon>Embryophyta</taxon>
        <taxon>Tracheophyta</taxon>
        <taxon>Spermatophyta</taxon>
        <taxon>Magnoliopsida</taxon>
        <taxon>Ranunculales</taxon>
        <taxon>Ranunculaceae</taxon>
        <taxon>Coptidoideae</taxon>
        <taxon>Coptis</taxon>
    </lineage>
</organism>
<gene>
    <name evidence="2" type="ORF">IFM89_011928</name>
</gene>
<feature type="region of interest" description="Disordered" evidence="1">
    <location>
        <begin position="115"/>
        <end position="136"/>
    </location>
</feature>
<dbReference type="SUPFAM" id="SSF51197">
    <property type="entry name" value="Clavaminate synthase-like"/>
    <property type="match status" value="1"/>
</dbReference>
<dbReference type="Gene3D" id="2.60.120.330">
    <property type="entry name" value="B-lactam Antibiotic, Isopenicillin N Synthase, Chain"/>
    <property type="match status" value="1"/>
</dbReference>
<evidence type="ECO:0000313" key="3">
    <source>
        <dbReference type="Proteomes" id="UP000631114"/>
    </source>
</evidence>
<name>A0A835LEV0_9MAGN</name>
<dbReference type="AlphaFoldDB" id="A0A835LEV0"/>
<dbReference type="OrthoDB" id="1737158at2759"/>
<evidence type="ECO:0000256" key="1">
    <source>
        <dbReference type="SAM" id="MobiDB-lite"/>
    </source>
</evidence>
<feature type="compositionally biased region" description="Polar residues" evidence="1">
    <location>
        <begin position="124"/>
        <end position="136"/>
    </location>
</feature>
<proteinExistence type="predicted"/>
<reference evidence="2 3" key="1">
    <citation type="submission" date="2020-10" db="EMBL/GenBank/DDBJ databases">
        <title>The Coptis chinensis genome and diversification of protoberbering-type alkaloids.</title>
        <authorList>
            <person name="Wang B."/>
            <person name="Shu S."/>
            <person name="Song C."/>
            <person name="Liu Y."/>
        </authorList>
    </citation>
    <scope>NUCLEOTIDE SEQUENCE [LARGE SCALE GENOMIC DNA]</scope>
    <source>
        <strain evidence="2">HL-2020</strain>
        <tissue evidence="2">Leaf</tissue>
    </source>
</reference>
<evidence type="ECO:0000313" key="2">
    <source>
        <dbReference type="EMBL" id="KAF9592090.1"/>
    </source>
</evidence>
<keyword evidence="3" id="KW-1185">Reference proteome</keyword>
<sequence length="136" mass="15272">MDMQNVITQESIPVIDMSKWDDPHVMRSICDAAEKWGFFQDDSVVVVWKDEGFDDSLVNTLTLKELRNQVMMVANALDATFSKDSFVAKEIATRLLVSKAKGIFTQCIRHEPTSLRRPSGLHNPKSSVSLKLGSTK</sequence>
<dbReference type="InterPro" id="IPR027443">
    <property type="entry name" value="IPNS-like_sf"/>
</dbReference>
<dbReference type="PANTHER" id="PTHR44378">
    <property type="entry name" value="ACYL-ACTIVATING ENZYME 17, PEROXISOMAL-RELATED"/>
    <property type="match status" value="1"/>
</dbReference>
<protein>
    <submittedName>
        <fullName evidence="2">Uncharacterized protein</fullName>
    </submittedName>
</protein>